<feature type="domain" description="HNH nuclease" evidence="1">
    <location>
        <begin position="42"/>
        <end position="106"/>
    </location>
</feature>
<proteinExistence type="predicted"/>
<keyword evidence="2" id="KW-0540">Nuclease</keyword>
<evidence type="ECO:0000313" key="3">
    <source>
        <dbReference type="Proteomes" id="UP000738431"/>
    </source>
</evidence>
<gene>
    <name evidence="2" type="ORF">K1X11_020825</name>
</gene>
<dbReference type="RefSeq" id="WP_225919261.1">
    <property type="nucleotide sequence ID" value="NZ_CP139781.1"/>
</dbReference>
<accession>A0ABZ1CEL7</accession>
<keyword evidence="2" id="KW-0378">Hydrolase</keyword>
<dbReference type="GO" id="GO:0004519">
    <property type="term" value="F:endonuclease activity"/>
    <property type="evidence" value="ECO:0007669"/>
    <property type="project" value="UniProtKB-KW"/>
</dbReference>
<reference evidence="2 3" key="1">
    <citation type="submission" date="2021-08" db="EMBL/GenBank/DDBJ databases">
        <authorList>
            <person name="Zhang D."/>
            <person name="Zhang A."/>
            <person name="Wang L."/>
        </authorList>
    </citation>
    <scope>NUCLEOTIDE SEQUENCE [LARGE SCALE GENOMIC DNA]</scope>
    <source>
        <strain evidence="2 3">WL0086</strain>
    </source>
</reference>
<dbReference type="Gene3D" id="1.10.30.50">
    <property type="match status" value="1"/>
</dbReference>
<sequence>MVPLVGAVAELLGVDDAIPESTAEWEGGIKESVVRKRERSRRNRLLCISIHGRICKVCGFDPVTVYGPDGSQIIEVHHIEPLSESSAPRPYDPASDLIPLCPNCHRAIHCRVPAFSPDELRSLMGIS</sequence>
<reference evidence="2 3" key="2">
    <citation type="submission" date="2023-12" db="EMBL/GenBank/DDBJ databases">
        <title>Description of an unclassified Opitutus bacterium of Verrucomicrobiota.</title>
        <authorList>
            <person name="Zhang D.-F."/>
        </authorList>
    </citation>
    <scope>NUCLEOTIDE SEQUENCE [LARGE SCALE GENOMIC DNA]</scope>
    <source>
        <strain evidence="2 3">WL0086</strain>
    </source>
</reference>
<keyword evidence="2" id="KW-0255">Endonuclease</keyword>
<dbReference type="InterPro" id="IPR003615">
    <property type="entry name" value="HNH_nuc"/>
</dbReference>
<dbReference type="CDD" id="cd00085">
    <property type="entry name" value="HNHc"/>
    <property type="match status" value="1"/>
</dbReference>
<evidence type="ECO:0000259" key="1">
    <source>
        <dbReference type="SMART" id="SM00507"/>
    </source>
</evidence>
<dbReference type="Pfam" id="PF01844">
    <property type="entry name" value="HNH"/>
    <property type="match status" value="1"/>
</dbReference>
<name>A0ABZ1CEL7_9BACT</name>
<protein>
    <submittedName>
        <fullName evidence="2">HNH endonuclease</fullName>
    </submittedName>
</protein>
<organism evidence="2 3">
    <name type="scientific">Actomonas aquatica</name>
    <dbReference type="NCBI Taxonomy" id="2866162"/>
    <lineage>
        <taxon>Bacteria</taxon>
        <taxon>Pseudomonadati</taxon>
        <taxon>Verrucomicrobiota</taxon>
        <taxon>Opitutia</taxon>
        <taxon>Opitutales</taxon>
        <taxon>Opitutaceae</taxon>
        <taxon>Actomonas</taxon>
    </lineage>
</organism>
<dbReference type="InterPro" id="IPR002711">
    <property type="entry name" value="HNH"/>
</dbReference>
<evidence type="ECO:0000313" key="2">
    <source>
        <dbReference type="EMBL" id="WRQ90131.1"/>
    </source>
</evidence>
<keyword evidence="3" id="KW-1185">Reference proteome</keyword>
<dbReference type="SMART" id="SM00507">
    <property type="entry name" value="HNHc"/>
    <property type="match status" value="1"/>
</dbReference>
<dbReference type="EMBL" id="CP139781">
    <property type="protein sequence ID" value="WRQ90131.1"/>
    <property type="molecule type" value="Genomic_DNA"/>
</dbReference>
<dbReference type="Proteomes" id="UP000738431">
    <property type="component" value="Chromosome"/>
</dbReference>